<keyword evidence="5" id="KW-1185">Reference proteome</keyword>
<protein>
    <recommendedName>
        <fullName evidence="3">C2H2-type domain-containing protein</fullName>
    </recommendedName>
</protein>
<feature type="region of interest" description="Disordered" evidence="2">
    <location>
        <begin position="116"/>
        <end position="176"/>
    </location>
</feature>
<feature type="compositionally biased region" description="Basic and acidic residues" evidence="2">
    <location>
        <begin position="130"/>
        <end position="144"/>
    </location>
</feature>
<keyword evidence="1" id="KW-0862">Zinc</keyword>
<proteinExistence type="predicted"/>
<dbReference type="InterPro" id="IPR013087">
    <property type="entry name" value="Znf_C2H2_type"/>
</dbReference>
<gene>
    <name evidence="4" type="ORF">KPH14_004707</name>
</gene>
<keyword evidence="1" id="KW-0863">Zinc-finger</keyword>
<evidence type="ECO:0000313" key="4">
    <source>
        <dbReference type="EMBL" id="KAK2582378.1"/>
    </source>
</evidence>
<dbReference type="Gene3D" id="3.30.160.60">
    <property type="entry name" value="Classic Zinc Finger"/>
    <property type="match status" value="1"/>
</dbReference>
<reference evidence="4" key="2">
    <citation type="journal article" date="2023" name="Commun. Biol.">
        <title>Intrasexual cuticular hydrocarbon dimorphism in a wasp sheds light on hydrocarbon biosynthesis genes in Hymenoptera.</title>
        <authorList>
            <person name="Moris V.C."/>
            <person name="Podsiadlowski L."/>
            <person name="Martin S."/>
            <person name="Oeyen J.P."/>
            <person name="Donath A."/>
            <person name="Petersen M."/>
            <person name="Wilbrandt J."/>
            <person name="Misof B."/>
            <person name="Liedtke D."/>
            <person name="Thamm M."/>
            <person name="Scheiner R."/>
            <person name="Schmitt T."/>
            <person name="Niehuis O."/>
        </authorList>
    </citation>
    <scope>NUCLEOTIDE SEQUENCE</scope>
    <source>
        <strain evidence="4">GBR_01_08_01A</strain>
    </source>
</reference>
<dbReference type="Proteomes" id="UP001258017">
    <property type="component" value="Unassembled WGS sequence"/>
</dbReference>
<dbReference type="AlphaFoldDB" id="A0AAD9VPM6"/>
<dbReference type="PROSITE" id="PS50157">
    <property type="entry name" value="ZINC_FINGER_C2H2_2"/>
    <property type="match status" value="1"/>
</dbReference>
<dbReference type="PROSITE" id="PS00028">
    <property type="entry name" value="ZINC_FINGER_C2H2_1"/>
    <property type="match status" value="1"/>
</dbReference>
<accession>A0AAD9VPM6</accession>
<evidence type="ECO:0000256" key="2">
    <source>
        <dbReference type="SAM" id="MobiDB-lite"/>
    </source>
</evidence>
<reference evidence="4" key="1">
    <citation type="submission" date="2021-08" db="EMBL/GenBank/DDBJ databases">
        <authorList>
            <person name="Misof B."/>
            <person name="Oliver O."/>
            <person name="Podsiadlowski L."/>
            <person name="Donath A."/>
            <person name="Peters R."/>
            <person name="Mayer C."/>
            <person name="Rust J."/>
            <person name="Gunkel S."/>
            <person name="Lesny P."/>
            <person name="Martin S."/>
            <person name="Oeyen J.P."/>
            <person name="Petersen M."/>
            <person name="Panagiotis P."/>
            <person name="Wilbrandt J."/>
            <person name="Tanja T."/>
        </authorList>
    </citation>
    <scope>NUCLEOTIDE SEQUENCE</scope>
    <source>
        <strain evidence="4">GBR_01_08_01A</strain>
        <tissue evidence="4">Thorax + abdomen</tissue>
    </source>
</reference>
<comment type="caution">
    <text evidence="4">The sequence shown here is derived from an EMBL/GenBank/DDBJ whole genome shotgun (WGS) entry which is preliminary data.</text>
</comment>
<name>A0AAD9VPM6_9HYME</name>
<dbReference type="InterPro" id="IPR015318">
    <property type="entry name" value="Znf_GAGA-bd_fac"/>
</dbReference>
<evidence type="ECO:0000256" key="1">
    <source>
        <dbReference type="PROSITE-ProRule" id="PRU00042"/>
    </source>
</evidence>
<sequence>MGVVEVDKIVSHSARDGNLGKRLYEFTTIQDILITAEIVALLHSQQCPSLHLDIRDGQSKTRSMSDQPISCPLCGAMLRQSRNLRRHLELLHFGLGNGSKAGLHVRHRRNDRGGNYFRPSLPCIRTPHASRTDSHHPRASEHSDFPTMTPLSVASTVSSGHLMGGPGSSMLGSADQNAHSISTASATSCGVSMGPANNGIYTSDTSASMLGCLLPSLPSLPSLSSPHDVFRHGEMLRAYHDPSRQHARHLQRTDVT</sequence>
<dbReference type="GO" id="GO:0008270">
    <property type="term" value="F:zinc ion binding"/>
    <property type="evidence" value="ECO:0007669"/>
    <property type="project" value="UniProtKB-KW"/>
</dbReference>
<organism evidence="4 5">
    <name type="scientific">Odynerus spinipes</name>
    <dbReference type="NCBI Taxonomy" id="1348599"/>
    <lineage>
        <taxon>Eukaryota</taxon>
        <taxon>Metazoa</taxon>
        <taxon>Ecdysozoa</taxon>
        <taxon>Arthropoda</taxon>
        <taxon>Hexapoda</taxon>
        <taxon>Insecta</taxon>
        <taxon>Pterygota</taxon>
        <taxon>Neoptera</taxon>
        <taxon>Endopterygota</taxon>
        <taxon>Hymenoptera</taxon>
        <taxon>Apocrita</taxon>
        <taxon>Aculeata</taxon>
        <taxon>Vespoidea</taxon>
        <taxon>Vespidae</taxon>
        <taxon>Eumeninae</taxon>
        <taxon>Odynerus</taxon>
    </lineage>
</organism>
<dbReference type="Pfam" id="PF09237">
    <property type="entry name" value="GAGA"/>
    <property type="match status" value="1"/>
</dbReference>
<feature type="domain" description="C2H2-type" evidence="3">
    <location>
        <begin position="69"/>
        <end position="97"/>
    </location>
</feature>
<dbReference type="EMBL" id="JAIFRP010000031">
    <property type="protein sequence ID" value="KAK2582378.1"/>
    <property type="molecule type" value="Genomic_DNA"/>
</dbReference>
<keyword evidence="1" id="KW-0479">Metal-binding</keyword>
<evidence type="ECO:0000259" key="3">
    <source>
        <dbReference type="PROSITE" id="PS50157"/>
    </source>
</evidence>
<evidence type="ECO:0000313" key="5">
    <source>
        <dbReference type="Proteomes" id="UP001258017"/>
    </source>
</evidence>